<evidence type="ECO:0000256" key="1">
    <source>
        <dbReference type="SAM" id="MobiDB-lite"/>
    </source>
</evidence>
<protein>
    <submittedName>
        <fullName evidence="2">Uncharacterized protein</fullName>
    </submittedName>
</protein>
<dbReference type="AlphaFoldDB" id="A0A8T8SHP5"/>
<reference evidence="2" key="2">
    <citation type="journal article" date="2019" name="IMA Fungus">
        <title>Genome sequencing and comparison of five Tilletia species to identify candidate genes for the detection of regulated species infecting wheat.</title>
        <authorList>
            <person name="Nguyen H.D.T."/>
            <person name="Sultana T."/>
            <person name="Kesanakurti P."/>
            <person name="Hambleton S."/>
        </authorList>
    </citation>
    <scope>NUCLEOTIDE SEQUENCE</scope>
    <source>
        <strain evidence="2">DAOMC 236416</strain>
    </source>
</reference>
<gene>
    <name evidence="2" type="ORF">A4X13_0g7776</name>
</gene>
<evidence type="ECO:0000313" key="2">
    <source>
        <dbReference type="EMBL" id="KAE8240493.1"/>
    </source>
</evidence>
<dbReference type="EMBL" id="LWDF02001072">
    <property type="protein sequence ID" value="KAE8240493.1"/>
    <property type="molecule type" value="Genomic_DNA"/>
</dbReference>
<reference evidence="2" key="1">
    <citation type="submission" date="2016-04" db="EMBL/GenBank/DDBJ databases">
        <authorList>
            <person name="Nguyen H.D."/>
            <person name="Samba Siva P."/>
            <person name="Cullis J."/>
            <person name="Levesque C.A."/>
            <person name="Hambleton S."/>
        </authorList>
    </citation>
    <scope>NUCLEOTIDE SEQUENCE</scope>
    <source>
        <strain evidence="2">DAOMC 236416</strain>
    </source>
</reference>
<sequence>MLLNWEGRRSGRAVADARATSDSSVPTRFPSATCRSCLPIGAPSWMGSSPSPAPTDSPPAACLPIDAPSWMGSSPSPATIDLPSAACRFPGAPSWSPLLVPVQHVLQRARRARHRHIRVSAMLVEHDVSTIPHAMGGFARGQHRQPNTRRFDMSAFRPVQTSSGMRFPSFSLGVRLRTVRFHLSATPFCWLVYGVVVSHQTPSSLAQSCDCRLTNSFPLSDRTTTSRSPVSFCARRTHSMKTVNPFAFDATGYAHTFRLALSTMVSANSNFMSPSSARMTDRRFEVRSGTQSTPCKRITRSPSSPATLRFIEQSLTPCHMMRSCCVENPLIPEVSFQSGRYLRC</sequence>
<proteinExistence type="predicted"/>
<feature type="region of interest" description="Disordered" evidence="1">
    <location>
        <begin position="1"/>
        <end position="26"/>
    </location>
</feature>
<dbReference type="Proteomes" id="UP000077521">
    <property type="component" value="Unassembled WGS sequence"/>
</dbReference>
<name>A0A8T8SHP5_9BASI</name>
<accession>A0A8T8SHP5</accession>
<feature type="region of interest" description="Disordered" evidence="1">
    <location>
        <begin position="46"/>
        <end position="68"/>
    </location>
</feature>
<evidence type="ECO:0000313" key="3">
    <source>
        <dbReference type="Proteomes" id="UP000077521"/>
    </source>
</evidence>
<organism evidence="2 3">
    <name type="scientific">Tilletia indica</name>
    <dbReference type="NCBI Taxonomy" id="43049"/>
    <lineage>
        <taxon>Eukaryota</taxon>
        <taxon>Fungi</taxon>
        <taxon>Dikarya</taxon>
        <taxon>Basidiomycota</taxon>
        <taxon>Ustilaginomycotina</taxon>
        <taxon>Exobasidiomycetes</taxon>
        <taxon>Tilletiales</taxon>
        <taxon>Tilletiaceae</taxon>
        <taxon>Tilletia</taxon>
    </lineage>
</organism>
<comment type="caution">
    <text evidence="2">The sequence shown here is derived from an EMBL/GenBank/DDBJ whole genome shotgun (WGS) entry which is preliminary data.</text>
</comment>
<feature type="compositionally biased region" description="Polar residues" evidence="1">
    <location>
        <begin position="288"/>
        <end position="302"/>
    </location>
</feature>
<feature type="region of interest" description="Disordered" evidence="1">
    <location>
        <begin position="280"/>
        <end position="302"/>
    </location>
</feature>
<keyword evidence="3" id="KW-1185">Reference proteome</keyword>